<dbReference type="Pfam" id="PF25886">
    <property type="entry name" value="Msy1"/>
    <property type="match status" value="1"/>
</dbReference>
<keyword evidence="7" id="KW-0804">Transcription</keyword>
<accession>A0A8H6VQU6</accession>
<dbReference type="GO" id="GO:0006874">
    <property type="term" value="P:intracellular calcium ion homeostasis"/>
    <property type="evidence" value="ECO:0007669"/>
    <property type="project" value="TreeGrafter"/>
</dbReference>
<keyword evidence="3" id="KW-0240">DNA-directed RNA polymerase</keyword>
<dbReference type="InterPro" id="IPR001514">
    <property type="entry name" value="DNA-dir_RNA_pol_30-40kDasu_CS"/>
</dbReference>
<evidence type="ECO:0000256" key="3">
    <source>
        <dbReference type="ARBA" id="ARBA00022478"/>
    </source>
</evidence>
<evidence type="ECO:0000256" key="1">
    <source>
        <dbReference type="ARBA" id="ARBA00004123"/>
    </source>
</evidence>
<dbReference type="CDD" id="cd07031">
    <property type="entry name" value="RNAP_II_RPB3"/>
    <property type="match status" value="1"/>
</dbReference>
<reference evidence="13" key="1">
    <citation type="submission" date="2020-05" db="EMBL/GenBank/DDBJ databases">
        <title>Mycena genomes resolve the evolution of fungal bioluminescence.</title>
        <authorList>
            <person name="Tsai I.J."/>
        </authorList>
    </citation>
    <scope>NUCLEOTIDE SEQUENCE</scope>
    <source>
        <strain evidence="13">110903Hualien_Pintung</strain>
    </source>
</reference>
<evidence type="ECO:0000313" key="14">
    <source>
        <dbReference type="Proteomes" id="UP000613580"/>
    </source>
</evidence>
<evidence type="ECO:0000259" key="12">
    <source>
        <dbReference type="PROSITE" id="PS50222"/>
    </source>
</evidence>
<dbReference type="InterPro" id="IPR036643">
    <property type="entry name" value="RNApol_insert_sf"/>
</dbReference>
<dbReference type="Pfam" id="PF00924">
    <property type="entry name" value="MS_channel_2nd"/>
    <property type="match status" value="1"/>
</dbReference>
<protein>
    <recommendedName>
        <fullName evidence="10">DNA-directed RNA polymerase II subunit RPB3</fullName>
    </recommendedName>
</protein>
<dbReference type="InterPro" id="IPR058650">
    <property type="entry name" value="Msy1/2-like"/>
</dbReference>
<dbReference type="InterPro" id="IPR011263">
    <property type="entry name" value="DNA-dir_RNA_pol_RpoA/D/Rpb3"/>
</dbReference>
<dbReference type="Gene3D" id="2.170.120.12">
    <property type="entry name" value="DNA-directed RNA polymerase, insert domain"/>
    <property type="match status" value="1"/>
</dbReference>
<feature type="domain" description="EF-hand" evidence="12">
    <location>
        <begin position="552"/>
        <end position="587"/>
    </location>
</feature>
<dbReference type="GO" id="GO:0003899">
    <property type="term" value="F:DNA-directed RNA polymerase activity"/>
    <property type="evidence" value="ECO:0007669"/>
    <property type="project" value="InterPro"/>
</dbReference>
<dbReference type="PROSITE" id="PS00018">
    <property type="entry name" value="EF_HAND_1"/>
    <property type="match status" value="1"/>
</dbReference>
<evidence type="ECO:0000256" key="2">
    <source>
        <dbReference type="ARBA" id="ARBA00004370"/>
    </source>
</evidence>
<dbReference type="InterPro" id="IPR006685">
    <property type="entry name" value="MscS_channel_2nd"/>
</dbReference>
<comment type="caution">
    <text evidence="13">The sequence shown here is derived from an EMBL/GenBank/DDBJ whole genome shotgun (WGS) entry which is preliminary data.</text>
</comment>
<evidence type="ECO:0000256" key="7">
    <source>
        <dbReference type="ARBA" id="ARBA00023163"/>
    </source>
</evidence>
<comment type="subcellular location">
    <subcellularLocation>
        <location evidence="2">Membrane</location>
    </subcellularLocation>
    <subcellularLocation>
        <location evidence="1">Nucleus</location>
    </subcellularLocation>
</comment>
<dbReference type="GO" id="GO:0046983">
    <property type="term" value="F:protein dimerization activity"/>
    <property type="evidence" value="ECO:0007669"/>
    <property type="project" value="InterPro"/>
</dbReference>
<evidence type="ECO:0000256" key="8">
    <source>
        <dbReference type="ARBA" id="ARBA00023242"/>
    </source>
</evidence>
<evidence type="ECO:0000256" key="10">
    <source>
        <dbReference type="ARBA" id="ARBA00072506"/>
    </source>
</evidence>
<keyword evidence="8" id="KW-0539">Nucleus</keyword>
<gene>
    <name evidence="13" type="ORF">HMN09_01372000</name>
</gene>
<evidence type="ECO:0000256" key="9">
    <source>
        <dbReference type="ARBA" id="ARBA00025804"/>
    </source>
</evidence>
<dbReference type="InterPro" id="IPR022842">
    <property type="entry name" value="RNAP_Rpo3/Rpb3/RPAC1"/>
</dbReference>
<organism evidence="13 14">
    <name type="scientific">Mycena chlorophos</name>
    <name type="common">Agaric fungus</name>
    <name type="synonym">Agaricus chlorophos</name>
    <dbReference type="NCBI Taxonomy" id="658473"/>
    <lineage>
        <taxon>Eukaryota</taxon>
        <taxon>Fungi</taxon>
        <taxon>Dikarya</taxon>
        <taxon>Basidiomycota</taxon>
        <taxon>Agaricomycotina</taxon>
        <taxon>Agaricomycetes</taxon>
        <taxon>Agaricomycetidae</taxon>
        <taxon>Agaricales</taxon>
        <taxon>Marasmiineae</taxon>
        <taxon>Mycenaceae</taxon>
        <taxon>Mycena</taxon>
    </lineage>
</organism>
<dbReference type="AlphaFoldDB" id="A0A8H6VQU6"/>
<dbReference type="Proteomes" id="UP000613580">
    <property type="component" value="Unassembled WGS sequence"/>
</dbReference>
<evidence type="ECO:0000256" key="6">
    <source>
        <dbReference type="ARBA" id="ARBA00023136"/>
    </source>
</evidence>
<dbReference type="GO" id="GO:0005509">
    <property type="term" value="F:calcium ion binding"/>
    <property type="evidence" value="ECO:0007669"/>
    <property type="project" value="InterPro"/>
</dbReference>
<dbReference type="SUPFAM" id="SSF50182">
    <property type="entry name" value="Sm-like ribonucleoproteins"/>
    <property type="match status" value="1"/>
</dbReference>
<dbReference type="SMART" id="SM00054">
    <property type="entry name" value="EFh"/>
    <property type="match status" value="1"/>
</dbReference>
<feature type="transmembrane region" description="Helical" evidence="11">
    <location>
        <begin position="317"/>
        <end position="333"/>
    </location>
</feature>
<feature type="transmembrane region" description="Helical" evidence="11">
    <location>
        <begin position="639"/>
        <end position="663"/>
    </location>
</feature>
<sequence length="867" mass="95968">MDPTVRIRQLAKDRVNFVLENVDLAFANSLRRVMMADLPTVAIDLVEFEENTTVLPDEFIAHRLGMVPLLSSNCDEAMRYTRDCTCLSACQYCSIQLKLDVACHSNNTMDVTSNHLEVVPYAEFGDEQQGEAGDEPSKRGEYFGHPVGKNDPDAAPVLLCKIRKGQELRVRCIAKKGIAKEHAKWSPCSAVSFEYDPHNKLRHTSYWFEKDARAEWPLSENAKEEDPPREDEPFDFMAQPRKFYFEVETDGSLGPQEVVMQGLAELQSKLAKILLALKKTEPDMVVGEPVAEVPVPAADGWGNGGGWNANNAAPAAGGWWACLALAMVSPRIIRRTIGVIAVGTRVYLDWLQVLARYVAFFMWSVAAFATFTPLIVNHQSENPSANAQKIVSLIQKLFFAFLLCAALLLGEKFSIQWIAGKFHERSYAERIADQSFAVKSLVTLYVHSKDVGRPDALRTDSMVKDILNPTKFFKRALKGVTTVAKTTTTALGNVASEITGTSVLQPNSPQAIVKTALESANRSRLLARRLYYSFTKQGFDFMVVEDIAGFFPSLDEADKVFALFDQDSNGDVSLEEVEMAVMEFHREQLSIEHSMQDLDSAVGRLDNIFMSLYVVIAILIIAVALEAQVSTLVSSAGTLVLSLSWLIGSSLAEVLTSIIFLFVKHPFDVGDRIVVSSGTYTVKEIRLLSTILINSDGISVQAPNSVLNTDFILNIRRSPQLSEKFTFDVSYATTFHELEILRAKMLQFVTSERRDYQPVFDVTVVDFPDQSKMTLSAVISYKGNGQQSGLQAKRRNKWMCQLKVALRECGIWGPSGKPATQAADGPLPPDGWNLSGQNAVILDGSDDIFSSPDDVGFAAIFRYSAAC</sequence>
<dbReference type="PROSITE" id="PS00446">
    <property type="entry name" value="RNA_POL_D_30KD"/>
    <property type="match status" value="1"/>
</dbReference>
<dbReference type="PANTHER" id="PTHR31323:SF15">
    <property type="entry name" value="MECHANOSENSITIVE ION CHANNEL PROTEIN MSY1"/>
    <property type="match status" value="1"/>
</dbReference>
<evidence type="ECO:0000256" key="5">
    <source>
        <dbReference type="ARBA" id="ARBA00022989"/>
    </source>
</evidence>
<dbReference type="InterPro" id="IPR018247">
    <property type="entry name" value="EF_Hand_1_Ca_BS"/>
</dbReference>
<dbReference type="GO" id="GO:0006351">
    <property type="term" value="P:DNA-templated transcription"/>
    <property type="evidence" value="ECO:0007669"/>
    <property type="project" value="InterPro"/>
</dbReference>
<proteinExistence type="inferred from homology"/>
<dbReference type="OrthoDB" id="270173at2759"/>
<dbReference type="PROSITE" id="PS50222">
    <property type="entry name" value="EF_HAND_2"/>
    <property type="match status" value="1"/>
</dbReference>
<dbReference type="FunFam" id="2.170.120.12:FF:000002">
    <property type="entry name" value="DNA-directed RNA polymerase II subunit RPB3"/>
    <property type="match status" value="1"/>
</dbReference>
<feature type="transmembrane region" description="Helical" evidence="11">
    <location>
        <begin position="390"/>
        <end position="409"/>
    </location>
</feature>
<evidence type="ECO:0000256" key="11">
    <source>
        <dbReference type="SAM" id="Phobius"/>
    </source>
</evidence>
<dbReference type="Gene3D" id="3.30.1360.10">
    <property type="entry name" value="RNA polymerase, RBP11-like subunit"/>
    <property type="match status" value="1"/>
</dbReference>
<keyword evidence="5 11" id="KW-1133">Transmembrane helix</keyword>
<evidence type="ECO:0000313" key="13">
    <source>
        <dbReference type="EMBL" id="KAF7288661.1"/>
    </source>
</evidence>
<feature type="transmembrane region" description="Helical" evidence="11">
    <location>
        <begin position="608"/>
        <end position="627"/>
    </location>
</feature>
<keyword evidence="6 11" id="KW-0472">Membrane</keyword>
<dbReference type="HAMAP" id="MF_00320">
    <property type="entry name" value="RNApol_arch_Rpo3"/>
    <property type="match status" value="1"/>
</dbReference>
<dbReference type="InterPro" id="IPR011262">
    <property type="entry name" value="DNA-dir_RNA_pol_insert"/>
</dbReference>
<dbReference type="EMBL" id="JACAZE010000032">
    <property type="protein sequence ID" value="KAF7288661.1"/>
    <property type="molecule type" value="Genomic_DNA"/>
</dbReference>
<keyword evidence="4 11" id="KW-0812">Transmembrane</keyword>
<dbReference type="GO" id="GO:0005262">
    <property type="term" value="F:calcium channel activity"/>
    <property type="evidence" value="ECO:0007669"/>
    <property type="project" value="TreeGrafter"/>
</dbReference>
<dbReference type="Pfam" id="PF01193">
    <property type="entry name" value="RNA_pol_L"/>
    <property type="match status" value="1"/>
</dbReference>
<evidence type="ECO:0000256" key="4">
    <source>
        <dbReference type="ARBA" id="ARBA00022692"/>
    </source>
</evidence>
<comment type="similarity">
    <text evidence="9">Belongs to the archaeal Rpo3/eukaryotic RPB3 RNA polymerase subunit family.</text>
</comment>
<dbReference type="SUPFAM" id="SSF55257">
    <property type="entry name" value="RBP11-like subunits of RNA polymerase"/>
    <property type="match status" value="1"/>
</dbReference>
<dbReference type="GO" id="GO:0055029">
    <property type="term" value="C:nuclear DNA-directed RNA polymerase complex"/>
    <property type="evidence" value="ECO:0007669"/>
    <property type="project" value="UniProtKB-ARBA"/>
</dbReference>
<dbReference type="SUPFAM" id="SSF56553">
    <property type="entry name" value="Insert subdomain of RNA polymerase alpha subunit"/>
    <property type="match status" value="1"/>
</dbReference>
<dbReference type="GO" id="GO:0016020">
    <property type="term" value="C:membrane"/>
    <property type="evidence" value="ECO:0007669"/>
    <property type="project" value="UniProtKB-SubCell"/>
</dbReference>
<dbReference type="InterPro" id="IPR036603">
    <property type="entry name" value="RBP11-like"/>
</dbReference>
<dbReference type="InterPro" id="IPR010920">
    <property type="entry name" value="LSM_dom_sf"/>
</dbReference>
<dbReference type="Pfam" id="PF01000">
    <property type="entry name" value="RNA_pol_A_bac"/>
    <property type="match status" value="1"/>
</dbReference>
<dbReference type="InterPro" id="IPR023408">
    <property type="entry name" value="MscS_beta-dom_sf"/>
</dbReference>
<dbReference type="Gene3D" id="2.30.30.60">
    <property type="match status" value="1"/>
</dbReference>
<keyword evidence="14" id="KW-1185">Reference proteome</keyword>
<dbReference type="SMART" id="SM00662">
    <property type="entry name" value="RPOLD"/>
    <property type="match status" value="1"/>
</dbReference>
<name>A0A8H6VQU6_MYCCL</name>
<dbReference type="InterPro" id="IPR002048">
    <property type="entry name" value="EF_hand_dom"/>
</dbReference>
<dbReference type="PANTHER" id="PTHR31323">
    <property type="entry name" value="MECHANOSENSITIVE ION CHANNEL PROTEIN MSY2"/>
    <property type="match status" value="1"/>
</dbReference>
<dbReference type="GO" id="GO:0003677">
    <property type="term" value="F:DNA binding"/>
    <property type="evidence" value="ECO:0007669"/>
    <property type="project" value="InterPro"/>
</dbReference>
<feature type="transmembrane region" description="Helical" evidence="11">
    <location>
        <begin position="354"/>
        <end position="375"/>
    </location>
</feature>